<evidence type="ECO:0000256" key="1">
    <source>
        <dbReference type="ARBA" id="ARBA00023125"/>
    </source>
</evidence>
<accession>A0A6I1WYJ1</accession>
<evidence type="ECO:0000256" key="2">
    <source>
        <dbReference type="ARBA" id="ARBA00023172"/>
    </source>
</evidence>
<organism evidence="6 7">
    <name type="scientific">Pseudomonas helleri</name>
    <dbReference type="NCBI Taxonomy" id="1608996"/>
    <lineage>
        <taxon>Bacteria</taxon>
        <taxon>Pseudomonadati</taxon>
        <taxon>Pseudomonadota</taxon>
        <taxon>Gammaproteobacteria</taxon>
        <taxon>Pseudomonadales</taxon>
        <taxon>Pseudomonadaceae</taxon>
        <taxon>Pseudomonas</taxon>
    </lineage>
</organism>
<gene>
    <name evidence="6" type="ORF">GHO28_24305</name>
</gene>
<comment type="caution">
    <text evidence="6">The sequence shown here is derived from an EMBL/GenBank/DDBJ whole genome shotgun (WGS) entry which is preliminary data.</text>
</comment>
<keyword evidence="3" id="KW-0175">Coiled coil</keyword>
<evidence type="ECO:0000313" key="7">
    <source>
        <dbReference type="Proteomes" id="UP000466863"/>
    </source>
</evidence>
<protein>
    <recommendedName>
        <fullName evidence="8">Recombinase family protein</fullName>
    </recommendedName>
</protein>
<sequence length="596" mass="68639">MVHDHAAGLHAGITCSYSAMMRLRSRGTPAMRRKTPVYAYIRMSTIEQAKGDSERRQLGQIERFLQENDGELVEPVFLDRLSSFNGKNIKKGAIKDFLDRVKKGEIEKGSILVIESFDRISRQGGYIAHSVILDIINNGVDIATLSPYKRYSINSENQFIENIEIQTLLYRAHEESRTKSDRITRQHQNRREKAKDKKVVYGSLPFWLVRTSDWIELKEPEATDVKLCLSLLKTYGMYTATAKINEQRKSSKIFSKETVSHLLNRSAVCGDLQTHRIEYDEAGNKIRVQGEVIHDYYPALISRAEFEELRAEIQSRRTTKSTGRVSGFKNIFRNVMTCSYCFAPMRLSHMKWKKGEKKYLVCTKSETNQCIDKGRLWYDYDDVERVFFNEVNLSILTKSLAQKTKIDDAEIEKLRSNLLKAEKQKSNILNAIELGTVSKSLVNRLEELEKDSDEIQKSIDELKAENALKRSQNEAAIFDYEQLDAALNDEEQRAVINKILRTNQAEISILKGGIGCDFIIEISVGDRLETEISYHKQDDFINRYEHDLPENQTSDLVIHEDQTDPYAEENEGQVFEMFDSASMPIIEINQHNKKPD</sequence>
<evidence type="ECO:0008006" key="8">
    <source>
        <dbReference type="Google" id="ProtNLM"/>
    </source>
</evidence>
<dbReference type="Proteomes" id="UP000466863">
    <property type="component" value="Unassembled WGS sequence"/>
</dbReference>
<dbReference type="InterPro" id="IPR036162">
    <property type="entry name" value="Resolvase-like_N_sf"/>
</dbReference>
<dbReference type="SMART" id="SM00857">
    <property type="entry name" value="Resolvase"/>
    <property type="match status" value="1"/>
</dbReference>
<keyword evidence="1" id="KW-0238">DNA-binding</keyword>
<feature type="coiled-coil region" evidence="3">
    <location>
        <begin position="411"/>
        <end position="472"/>
    </location>
</feature>
<dbReference type="Gene3D" id="3.90.1750.20">
    <property type="entry name" value="Putative Large Serine Recombinase, Chain B, Domain 2"/>
    <property type="match status" value="1"/>
</dbReference>
<feature type="domain" description="Resolvase/invertase-type recombinase catalytic" evidence="4">
    <location>
        <begin position="36"/>
        <end position="197"/>
    </location>
</feature>
<dbReference type="PROSITE" id="PS51737">
    <property type="entry name" value="RECOMBINASE_DNA_BIND"/>
    <property type="match status" value="1"/>
</dbReference>
<dbReference type="PANTHER" id="PTHR30461">
    <property type="entry name" value="DNA-INVERTASE FROM LAMBDOID PROPHAGE"/>
    <property type="match status" value="1"/>
</dbReference>
<evidence type="ECO:0000313" key="6">
    <source>
        <dbReference type="EMBL" id="MQU45600.1"/>
    </source>
</evidence>
<evidence type="ECO:0000259" key="5">
    <source>
        <dbReference type="PROSITE" id="PS51737"/>
    </source>
</evidence>
<dbReference type="GO" id="GO:0000150">
    <property type="term" value="F:DNA strand exchange activity"/>
    <property type="evidence" value="ECO:0007669"/>
    <property type="project" value="InterPro"/>
</dbReference>
<dbReference type="InterPro" id="IPR050639">
    <property type="entry name" value="SSR_resolvase"/>
</dbReference>
<dbReference type="InterPro" id="IPR038109">
    <property type="entry name" value="DNA_bind_recomb_sf"/>
</dbReference>
<evidence type="ECO:0000259" key="4">
    <source>
        <dbReference type="PROSITE" id="PS51736"/>
    </source>
</evidence>
<dbReference type="SUPFAM" id="SSF53041">
    <property type="entry name" value="Resolvase-like"/>
    <property type="match status" value="1"/>
</dbReference>
<dbReference type="InterPro" id="IPR006119">
    <property type="entry name" value="Resolv_N"/>
</dbReference>
<dbReference type="PANTHER" id="PTHR30461:SF2">
    <property type="entry name" value="SERINE RECOMBINASE PINE-RELATED"/>
    <property type="match status" value="1"/>
</dbReference>
<dbReference type="EMBL" id="WIVV01000176">
    <property type="protein sequence ID" value="MQU45600.1"/>
    <property type="molecule type" value="Genomic_DNA"/>
</dbReference>
<dbReference type="AlphaFoldDB" id="A0A6I1WYJ1"/>
<feature type="domain" description="Recombinase" evidence="5">
    <location>
        <begin position="205"/>
        <end position="319"/>
    </location>
</feature>
<proteinExistence type="predicted"/>
<reference evidence="6 7" key="1">
    <citation type="submission" date="2019-10" db="EMBL/GenBank/DDBJ databases">
        <title>Evaluation of single-gene subtyping targets for Pseudomonas.</title>
        <authorList>
            <person name="Reichler S.J."/>
            <person name="Orsi R.H."/>
            <person name="Wiedmann M."/>
            <person name="Martin N.H."/>
            <person name="Murphy S.I."/>
        </authorList>
    </citation>
    <scope>NUCLEOTIDE SEQUENCE [LARGE SCALE GENOMIC DNA]</scope>
    <source>
        <strain evidence="6 7">FSL R10-1876</strain>
    </source>
</reference>
<name>A0A6I1WYJ1_9PSED</name>
<dbReference type="Pfam" id="PF07508">
    <property type="entry name" value="Recombinase"/>
    <property type="match status" value="1"/>
</dbReference>
<dbReference type="InterPro" id="IPR011109">
    <property type="entry name" value="DNA_bind_recombinase_dom"/>
</dbReference>
<dbReference type="Pfam" id="PF00239">
    <property type="entry name" value="Resolvase"/>
    <property type="match status" value="1"/>
</dbReference>
<keyword evidence="2" id="KW-0233">DNA recombination</keyword>
<dbReference type="GO" id="GO:0003677">
    <property type="term" value="F:DNA binding"/>
    <property type="evidence" value="ECO:0007669"/>
    <property type="project" value="UniProtKB-KW"/>
</dbReference>
<dbReference type="Gene3D" id="3.40.50.1390">
    <property type="entry name" value="Resolvase, N-terminal catalytic domain"/>
    <property type="match status" value="1"/>
</dbReference>
<dbReference type="PROSITE" id="PS51736">
    <property type="entry name" value="RECOMBINASES_3"/>
    <property type="match status" value="1"/>
</dbReference>
<evidence type="ECO:0000256" key="3">
    <source>
        <dbReference type="SAM" id="Coils"/>
    </source>
</evidence>
<dbReference type="CDD" id="cd00338">
    <property type="entry name" value="Ser_Recombinase"/>
    <property type="match status" value="1"/>
</dbReference>